<dbReference type="PROSITE" id="PS51797">
    <property type="entry name" value="TCTP_3"/>
    <property type="match status" value="1"/>
</dbReference>
<dbReference type="InterPro" id="IPR018105">
    <property type="entry name" value="Translational_control_tumour_p"/>
</dbReference>
<reference evidence="3" key="1">
    <citation type="submission" date="2021-02" db="EMBL/GenBank/DDBJ databases">
        <authorList>
            <person name="Nowell W R."/>
        </authorList>
    </citation>
    <scope>NUCLEOTIDE SEQUENCE</scope>
</reference>
<comment type="caution">
    <text evidence="3">The sequence shown here is derived from an EMBL/GenBank/DDBJ whole genome shotgun (WGS) entry which is preliminary data.</text>
</comment>
<dbReference type="SUPFAM" id="SSF52540">
    <property type="entry name" value="P-loop containing nucleoside triphosphate hydrolases"/>
    <property type="match status" value="1"/>
</dbReference>
<dbReference type="Proteomes" id="UP000663891">
    <property type="component" value="Unassembled WGS sequence"/>
</dbReference>
<name>A0A814NVI3_9BILA</name>
<dbReference type="SUPFAM" id="SSF51316">
    <property type="entry name" value="Mss4-like"/>
    <property type="match status" value="1"/>
</dbReference>
<dbReference type="PRINTS" id="PR01653">
    <property type="entry name" value="TCTPROTEIN"/>
</dbReference>
<dbReference type="GO" id="GO:0005743">
    <property type="term" value="C:mitochondrial inner membrane"/>
    <property type="evidence" value="ECO:0007669"/>
    <property type="project" value="TreeGrafter"/>
</dbReference>
<protein>
    <recommendedName>
        <fullName evidence="2">TCTP domain-containing protein</fullName>
    </recommendedName>
</protein>
<feature type="domain" description="TCTP" evidence="2">
    <location>
        <begin position="1"/>
        <end position="115"/>
    </location>
</feature>
<evidence type="ECO:0000259" key="2">
    <source>
        <dbReference type="PROSITE" id="PS51797"/>
    </source>
</evidence>
<dbReference type="InterPro" id="IPR039421">
    <property type="entry name" value="Type_1_exporter"/>
</dbReference>
<comment type="similarity">
    <text evidence="1">Belongs to the TCTP family.</text>
</comment>
<dbReference type="OrthoDB" id="6500128at2759"/>
<evidence type="ECO:0000256" key="1">
    <source>
        <dbReference type="PROSITE-ProRule" id="PRU01133"/>
    </source>
</evidence>
<evidence type="ECO:0000313" key="3">
    <source>
        <dbReference type="EMBL" id="CAF1097911.1"/>
    </source>
</evidence>
<dbReference type="Pfam" id="PF00838">
    <property type="entry name" value="TCTP"/>
    <property type="match status" value="1"/>
</dbReference>
<organism evidence="3 4">
    <name type="scientific">Adineta steineri</name>
    <dbReference type="NCBI Taxonomy" id="433720"/>
    <lineage>
        <taxon>Eukaryota</taxon>
        <taxon>Metazoa</taxon>
        <taxon>Spiralia</taxon>
        <taxon>Gnathifera</taxon>
        <taxon>Rotifera</taxon>
        <taxon>Eurotatoria</taxon>
        <taxon>Bdelloidea</taxon>
        <taxon>Adinetida</taxon>
        <taxon>Adinetidae</taxon>
        <taxon>Adineta</taxon>
    </lineage>
</organism>
<proteinExistence type="inferred from homology"/>
<dbReference type="PANTHER" id="PTHR43394:SF1">
    <property type="entry name" value="ATP-BINDING CASSETTE SUB-FAMILY B MEMBER 10, MITOCHONDRIAL"/>
    <property type="match status" value="1"/>
</dbReference>
<dbReference type="Gene3D" id="3.40.50.300">
    <property type="entry name" value="P-loop containing nucleotide triphosphate hydrolases"/>
    <property type="match status" value="1"/>
</dbReference>
<accession>A0A814NVI3</accession>
<dbReference type="EMBL" id="CAJNON010000202">
    <property type="protein sequence ID" value="CAF1097911.1"/>
    <property type="molecule type" value="Genomic_DNA"/>
</dbReference>
<dbReference type="InterPro" id="IPR011057">
    <property type="entry name" value="Mss4-like_sf"/>
</dbReference>
<dbReference type="AlphaFoldDB" id="A0A814NVI3"/>
<dbReference type="GO" id="GO:0090374">
    <property type="term" value="P:oligopeptide export from mitochondrion"/>
    <property type="evidence" value="ECO:0007669"/>
    <property type="project" value="TreeGrafter"/>
</dbReference>
<gene>
    <name evidence="3" type="ORF">VCS650_LOCUS19933</name>
</gene>
<evidence type="ECO:0000313" key="4">
    <source>
        <dbReference type="Proteomes" id="UP000663891"/>
    </source>
</evidence>
<dbReference type="InterPro" id="IPR034737">
    <property type="entry name" value="TCTP"/>
</dbReference>
<sequence length="115" mass="12986">MKLFLDIFTGDELCSDSYPMKLVDDVYYEVEGKNISESNDIDDSFIGVQVTLEQAQTEDPSRTSLIIAHRLSTIRSCDLIYVLEMGRIVESGTHTELVQKGGIYYTMLNTQNNGH</sequence>
<dbReference type="GO" id="GO:0015421">
    <property type="term" value="F:ABC-type oligopeptide transporter activity"/>
    <property type="evidence" value="ECO:0007669"/>
    <property type="project" value="TreeGrafter"/>
</dbReference>
<dbReference type="PANTHER" id="PTHR43394">
    <property type="entry name" value="ATP-DEPENDENT PERMEASE MDL1, MITOCHONDRIAL"/>
    <property type="match status" value="1"/>
</dbReference>
<dbReference type="InterPro" id="IPR027417">
    <property type="entry name" value="P-loop_NTPase"/>
</dbReference>